<evidence type="ECO:0000256" key="5">
    <source>
        <dbReference type="SAM" id="Phobius"/>
    </source>
</evidence>
<evidence type="ECO:0000256" key="3">
    <source>
        <dbReference type="ARBA" id="ARBA00022989"/>
    </source>
</evidence>
<comment type="subcellular location">
    <subcellularLocation>
        <location evidence="1">Membrane</location>
        <topology evidence="1">Multi-pass membrane protein</topology>
    </subcellularLocation>
</comment>
<dbReference type="GO" id="GO:0055085">
    <property type="term" value="P:transmembrane transport"/>
    <property type="evidence" value="ECO:0007669"/>
    <property type="project" value="InterPro"/>
</dbReference>
<sequence>MNRRNTVTAPACAFLLLTSLELMQVGPSTALWAAPAILLAAMLIAWAAESAQFYIAQGFALAILAWLQTLPEFAVEAVLAWKQQVPLLLANLTGALRLLTGLGWPLIYFTAAAFHRIKYKKALNAIHLADEHCVEVVGLLVPLVYVTIIWAKSSLNLFDAAILIAIYVAYLMVLSKMPPQEVEGIEDLDRIPRAVVESSPRVRTFLIFALFSAGGALIYFCAEPFLGSLLALSAVLGIPSFVFVQWVAPFVSEFPEKVSAFYWARTIDRAPMALMNMVSSNINQWTLLAAMLPVIYSISRGTPSAITFDSQQELELLMTIGQSLVGMIFLVNMMLTWWEAGTLLGLWFIQFILSPVQPGPTAWGMIAGHIHWIVTAIYFLWFAVEVIRCITGKRMPAAFTLFAELWRTRIRPAAR</sequence>
<evidence type="ECO:0000313" key="8">
    <source>
        <dbReference type="Proteomes" id="UP000593892"/>
    </source>
</evidence>
<protein>
    <submittedName>
        <fullName evidence="7">Sodium:calcium antiporter</fullName>
    </submittedName>
</protein>
<dbReference type="GO" id="GO:0016020">
    <property type="term" value="C:membrane"/>
    <property type="evidence" value="ECO:0007669"/>
    <property type="project" value="UniProtKB-SubCell"/>
</dbReference>
<feature type="transmembrane region" description="Helical" evidence="5">
    <location>
        <begin position="226"/>
        <end position="251"/>
    </location>
</feature>
<dbReference type="Pfam" id="PF01699">
    <property type="entry name" value="Na_Ca_ex"/>
    <property type="match status" value="2"/>
</dbReference>
<dbReference type="RefSeq" id="WP_194447460.1">
    <property type="nucleotide sequence ID" value="NZ_CP063849.1"/>
</dbReference>
<dbReference type="KEGG" id="pfer:IRI77_23590"/>
<proteinExistence type="predicted"/>
<dbReference type="Proteomes" id="UP000593892">
    <property type="component" value="Chromosome"/>
</dbReference>
<evidence type="ECO:0000256" key="2">
    <source>
        <dbReference type="ARBA" id="ARBA00022692"/>
    </source>
</evidence>
<organism evidence="7 8">
    <name type="scientific">Paludibaculum fermentans</name>
    <dbReference type="NCBI Taxonomy" id="1473598"/>
    <lineage>
        <taxon>Bacteria</taxon>
        <taxon>Pseudomonadati</taxon>
        <taxon>Acidobacteriota</taxon>
        <taxon>Terriglobia</taxon>
        <taxon>Bryobacterales</taxon>
        <taxon>Bryobacteraceae</taxon>
        <taxon>Paludibaculum</taxon>
    </lineage>
</organism>
<gene>
    <name evidence="7" type="ORF">IRI77_23590</name>
</gene>
<dbReference type="AlphaFoldDB" id="A0A7S7SIT2"/>
<feature type="transmembrane region" description="Helical" evidence="5">
    <location>
        <begin position="32"/>
        <end position="48"/>
    </location>
</feature>
<dbReference type="EMBL" id="CP063849">
    <property type="protein sequence ID" value="QOY85791.1"/>
    <property type="molecule type" value="Genomic_DNA"/>
</dbReference>
<accession>A0A7S7SIT2</accession>
<name>A0A7S7SIT2_PALFE</name>
<feature type="transmembrane region" description="Helical" evidence="5">
    <location>
        <begin position="362"/>
        <end position="384"/>
    </location>
</feature>
<feature type="domain" description="Sodium/calcium exchanger membrane region" evidence="6">
    <location>
        <begin position="36"/>
        <end position="174"/>
    </location>
</feature>
<dbReference type="Gene3D" id="1.20.1420.30">
    <property type="entry name" value="NCX, central ion-binding region"/>
    <property type="match status" value="2"/>
</dbReference>
<dbReference type="InterPro" id="IPR044880">
    <property type="entry name" value="NCX_ion-bd_dom_sf"/>
</dbReference>
<keyword evidence="4 5" id="KW-0472">Membrane</keyword>
<keyword evidence="2 5" id="KW-0812">Transmembrane</keyword>
<feature type="transmembrane region" description="Helical" evidence="5">
    <location>
        <begin position="202"/>
        <end position="220"/>
    </location>
</feature>
<evidence type="ECO:0000256" key="4">
    <source>
        <dbReference type="ARBA" id="ARBA00023136"/>
    </source>
</evidence>
<feature type="domain" description="Sodium/calcium exchanger membrane region" evidence="6">
    <location>
        <begin position="208"/>
        <end position="350"/>
    </location>
</feature>
<evidence type="ECO:0000256" key="1">
    <source>
        <dbReference type="ARBA" id="ARBA00004141"/>
    </source>
</evidence>
<dbReference type="InterPro" id="IPR004837">
    <property type="entry name" value="NaCa_Exmemb"/>
</dbReference>
<feature type="transmembrane region" description="Helical" evidence="5">
    <location>
        <begin position="87"/>
        <end position="111"/>
    </location>
</feature>
<keyword evidence="8" id="KW-1185">Reference proteome</keyword>
<feature type="transmembrane region" description="Helical" evidence="5">
    <location>
        <begin position="272"/>
        <end position="296"/>
    </location>
</feature>
<feature type="transmembrane region" description="Helical" evidence="5">
    <location>
        <begin position="157"/>
        <end position="174"/>
    </location>
</feature>
<feature type="transmembrane region" description="Helical" evidence="5">
    <location>
        <begin position="60"/>
        <end position="81"/>
    </location>
</feature>
<reference evidence="7 8" key="1">
    <citation type="submission" date="2020-10" db="EMBL/GenBank/DDBJ databases">
        <title>Complete genome sequence of Paludibaculum fermentans P105T, a facultatively anaerobic acidobacterium capable of dissimilatory Fe(III) reduction.</title>
        <authorList>
            <person name="Dedysh S.N."/>
            <person name="Beletsky A.V."/>
            <person name="Kulichevskaya I.S."/>
            <person name="Mardanov A.V."/>
            <person name="Ravin N.V."/>
        </authorList>
    </citation>
    <scope>NUCLEOTIDE SEQUENCE [LARGE SCALE GENOMIC DNA]</scope>
    <source>
        <strain evidence="7 8">P105</strain>
    </source>
</reference>
<keyword evidence="3 5" id="KW-1133">Transmembrane helix</keyword>
<evidence type="ECO:0000259" key="6">
    <source>
        <dbReference type="Pfam" id="PF01699"/>
    </source>
</evidence>
<evidence type="ECO:0000313" key="7">
    <source>
        <dbReference type="EMBL" id="QOY85791.1"/>
    </source>
</evidence>